<accession>Q50K79</accession>
<dbReference type="InterPro" id="IPR001005">
    <property type="entry name" value="SANT/Myb"/>
</dbReference>
<dbReference type="GO" id="GO:0003677">
    <property type="term" value="F:DNA binding"/>
    <property type="evidence" value="ECO:0007669"/>
    <property type="project" value="UniProtKB-KW"/>
</dbReference>
<keyword evidence="4" id="KW-0804">Transcription</keyword>
<evidence type="ECO:0000256" key="6">
    <source>
        <dbReference type="SAM" id="MobiDB-lite"/>
    </source>
</evidence>
<dbReference type="Pfam" id="PF00249">
    <property type="entry name" value="Myb_DNA-binding"/>
    <property type="match status" value="1"/>
</dbReference>
<feature type="domain" description="Myb-like" evidence="7">
    <location>
        <begin position="19"/>
        <end position="69"/>
    </location>
</feature>
<dbReference type="CDD" id="cd00167">
    <property type="entry name" value="SANT"/>
    <property type="match status" value="1"/>
</dbReference>
<sequence>MDVNSSGEDFVLKARKPYTITKQREKWTEEEHNKFLQALKLYGRSWQRIEEHIGSKTAVQIGSHAQKFFSKLEKEALIKGVPLGQGQGIEIPPPRPKRKPNNPYPLKTSISNGIGGLHQKKASSDEDLLGLSLFHDPSCKTKPSPDVELGRFEGLRIDTSLKKGDSKPKSISGTTSGTTTDQNAEKSMQLTASAFPPFFNMSAEFSSLVVSTLLQNPAAYATAMLAASFWPPADVDTSSDPGSDGRINPTPSIAAIAAATVAAASAWWAMHGLLPFCPPAGLFPGVFPLAPSLTVEEAGQRSKSIPSSSESDERNPANETNREPDEPRGEKKKADRSSCGSNTPSSSDMETNAVLDLEKEDLHLGPAHSPSWKEVSHQGRKAFQALFSREVLPQSFSPPKEEEGRSKPRRTGFKPYKRSSASPVHASSENDVKRLRLQNESFP</sequence>
<evidence type="ECO:0000259" key="9">
    <source>
        <dbReference type="PROSITE" id="PS51294"/>
    </source>
</evidence>
<feature type="compositionally biased region" description="Polar residues" evidence="6">
    <location>
        <begin position="338"/>
        <end position="350"/>
    </location>
</feature>
<dbReference type="PANTHER" id="PTHR12802">
    <property type="entry name" value="SWI/SNF COMPLEX-RELATED"/>
    <property type="match status" value="1"/>
</dbReference>
<evidence type="ECO:0000256" key="4">
    <source>
        <dbReference type="ARBA" id="ARBA00023163"/>
    </source>
</evidence>
<dbReference type="InterPro" id="IPR009057">
    <property type="entry name" value="Homeodomain-like_sf"/>
</dbReference>
<dbReference type="FunFam" id="1.10.10.60:FF:000023">
    <property type="entry name" value="protein REVEILLE 6 isoform X1"/>
    <property type="match status" value="1"/>
</dbReference>
<dbReference type="PROSITE" id="PS51293">
    <property type="entry name" value="SANT"/>
    <property type="match status" value="1"/>
</dbReference>
<evidence type="ECO:0000256" key="3">
    <source>
        <dbReference type="ARBA" id="ARBA00023125"/>
    </source>
</evidence>
<keyword evidence="5" id="KW-0539">Nucleus</keyword>
<name>Q50K79_LEMAE</name>
<feature type="domain" description="SANT" evidence="8">
    <location>
        <begin position="22"/>
        <end position="73"/>
    </location>
</feature>
<gene>
    <name evidence="10" type="primary">LpLHY H2</name>
</gene>
<feature type="domain" description="HTH myb-type" evidence="9">
    <location>
        <begin position="19"/>
        <end position="73"/>
    </location>
</feature>
<evidence type="ECO:0000256" key="5">
    <source>
        <dbReference type="ARBA" id="ARBA00023242"/>
    </source>
</evidence>
<dbReference type="Gene3D" id="1.10.10.60">
    <property type="entry name" value="Homeodomain-like"/>
    <property type="match status" value="1"/>
</dbReference>
<protein>
    <submittedName>
        <fullName evidence="10">LHY homologue2</fullName>
    </submittedName>
</protein>
<comment type="subcellular location">
    <subcellularLocation>
        <location evidence="1">Nucleus</location>
    </subcellularLocation>
</comment>
<dbReference type="PANTHER" id="PTHR12802:SF177">
    <property type="entry name" value="PROTEIN CCA1"/>
    <property type="match status" value="1"/>
</dbReference>
<feature type="compositionally biased region" description="Basic residues" evidence="6">
    <location>
        <begin position="407"/>
        <end position="417"/>
    </location>
</feature>
<feature type="compositionally biased region" description="Basic and acidic residues" evidence="6">
    <location>
        <begin position="311"/>
        <end position="336"/>
    </location>
</feature>
<dbReference type="SMART" id="SM00717">
    <property type="entry name" value="SANT"/>
    <property type="match status" value="1"/>
</dbReference>
<dbReference type="SUPFAM" id="SSF46689">
    <property type="entry name" value="Homeodomain-like"/>
    <property type="match status" value="1"/>
</dbReference>
<feature type="region of interest" description="Disordered" evidence="6">
    <location>
        <begin position="298"/>
        <end position="351"/>
    </location>
</feature>
<dbReference type="PROSITE" id="PS50090">
    <property type="entry name" value="MYB_LIKE"/>
    <property type="match status" value="1"/>
</dbReference>
<feature type="region of interest" description="Disordered" evidence="6">
    <location>
        <begin position="85"/>
        <end position="105"/>
    </location>
</feature>
<reference evidence="10" key="1">
    <citation type="journal article" date="2006" name="Plant Cell Physiol.">
        <title>Conserved expression profiles of circadian clock-related genes in two Lemna species showing long-day and short-day photoperiodic flowering responses.</title>
        <authorList>
            <person name="Miwa K."/>
            <person name="Serikawa M."/>
            <person name="Suzuki S."/>
            <person name="Kondo T."/>
            <person name="Oyama T."/>
        </authorList>
    </citation>
    <scope>NUCLEOTIDE SEQUENCE</scope>
    <source>
        <strain evidence="10">6746</strain>
    </source>
</reference>
<dbReference type="EMBL" id="AB210846">
    <property type="protein sequence ID" value="BAD97867.1"/>
    <property type="molecule type" value="mRNA"/>
</dbReference>
<evidence type="ECO:0000259" key="8">
    <source>
        <dbReference type="PROSITE" id="PS51293"/>
    </source>
</evidence>
<dbReference type="NCBIfam" id="TIGR01557">
    <property type="entry name" value="myb_SHAQKYF"/>
    <property type="match status" value="1"/>
</dbReference>
<keyword evidence="2" id="KW-0805">Transcription regulation</keyword>
<evidence type="ECO:0000256" key="1">
    <source>
        <dbReference type="ARBA" id="ARBA00004123"/>
    </source>
</evidence>
<dbReference type="InterPro" id="IPR017884">
    <property type="entry name" value="SANT_dom"/>
</dbReference>
<proteinExistence type="evidence at transcript level"/>
<organism evidence="10">
    <name type="scientific">Lemna aequinoctialis</name>
    <name type="common">Lesser duckweed</name>
    <dbReference type="NCBI Taxonomy" id="89585"/>
    <lineage>
        <taxon>Eukaryota</taxon>
        <taxon>Viridiplantae</taxon>
        <taxon>Streptophyta</taxon>
        <taxon>Embryophyta</taxon>
        <taxon>Tracheophyta</taxon>
        <taxon>Spermatophyta</taxon>
        <taxon>Magnoliopsida</taxon>
        <taxon>Liliopsida</taxon>
        <taxon>Araceae</taxon>
        <taxon>Lemnoideae</taxon>
        <taxon>Lemna</taxon>
    </lineage>
</organism>
<evidence type="ECO:0000256" key="2">
    <source>
        <dbReference type="ARBA" id="ARBA00023015"/>
    </source>
</evidence>
<dbReference type="InterPro" id="IPR017930">
    <property type="entry name" value="Myb_dom"/>
</dbReference>
<dbReference type="PROSITE" id="PS51294">
    <property type="entry name" value="HTH_MYB"/>
    <property type="match status" value="1"/>
</dbReference>
<evidence type="ECO:0000259" key="7">
    <source>
        <dbReference type="PROSITE" id="PS50090"/>
    </source>
</evidence>
<dbReference type="AlphaFoldDB" id="Q50K79"/>
<dbReference type="InterPro" id="IPR006447">
    <property type="entry name" value="Myb_dom_plants"/>
</dbReference>
<dbReference type="GO" id="GO:0005634">
    <property type="term" value="C:nucleus"/>
    <property type="evidence" value="ECO:0007669"/>
    <property type="project" value="UniProtKB-SubCell"/>
</dbReference>
<evidence type="ECO:0000313" key="10">
    <source>
        <dbReference type="EMBL" id="BAD97867.1"/>
    </source>
</evidence>
<feature type="region of interest" description="Disordered" evidence="6">
    <location>
        <begin position="389"/>
        <end position="443"/>
    </location>
</feature>
<keyword evidence="3" id="KW-0238">DNA-binding</keyword>
<feature type="region of interest" description="Disordered" evidence="6">
    <location>
        <begin position="160"/>
        <end position="183"/>
    </location>
</feature>
<dbReference type="GO" id="GO:0010468">
    <property type="term" value="P:regulation of gene expression"/>
    <property type="evidence" value="ECO:0007669"/>
    <property type="project" value="UniProtKB-ARBA"/>
</dbReference>